<evidence type="ECO:0000313" key="4">
    <source>
        <dbReference type="Proteomes" id="UP000070700"/>
    </source>
</evidence>
<feature type="region of interest" description="Disordered" evidence="1">
    <location>
        <begin position="160"/>
        <end position="180"/>
    </location>
</feature>
<proteinExistence type="predicted"/>
<dbReference type="KEGG" id="psco:LY89DRAFT_177406"/>
<dbReference type="GO" id="GO:0016747">
    <property type="term" value="F:acyltransferase activity, transferring groups other than amino-acyl groups"/>
    <property type="evidence" value="ECO:0007669"/>
    <property type="project" value="InterPro"/>
</dbReference>
<name>A0A194XT88_MOLSC</name>
<dbReference type="InterPro" id="IPR000182">
    <property type="entry name" value="GNAT_dom"/>
</dbReference>
<dbReference type="PANTHER" id="PTHR43792">
    <property type="entry name" value="GNAT FAMILY, PUTATIVE (AFU_ORTHOLOGUE AFUA_3G00765)-RELATED-RELATED"/>
    <property type="match status" value="1"/>
</dbReference>
<dbReference type="EMBL" id="KQ947405">
    <property type="protein sequence ID" value="KUJ23264.1"/>
    <property type="molecule type" value="Genomic_DNA"/>
</dbReference>
<feature type="domain" description="N-acetyltransferase" evidence="2">
    <location>
        <begin position="80"/>
        <end position="130"/>
    </location>
</feature>
<reference evidence="3 4" key="1">
    <citation type="submission" date="2015-10" db="EMBL/GenBank/DDBJ databases">
        <title>Full genome of DAOMC 229536 Phialocephala scopiformis, a fungal endophyte of spruce producing the potent anti-insectan compound rugulosin.</title>
        <authorList>
            <consortium name="DOE Joint Genome Institute"/>
            <person name="Walker A.K."/>
            <person name="Frasz S.L."/>
            <person name="Seifert K.A."/>
            <person name="Miller J.D."/>
            <person name="Mondo S.J."/>
            <person name="Labutti K."/>
            <person name="Lipzen A."/>
            <person name="Dockter R."/>
            <person name="Kennedy M."/>
            <person name="Grigoriev I.V."/>
            <person name="Spatafora J.W."/>
        </authorList>
    </citation>
    <scope>NUCLEOTIDE SEQUENCE [LARGE SCALE GENOMIC DNA]</scope>
    <source>
        <strain evidence="3 4">CBS 120377</strain>
    </source>
</reference>
<organism evidence="3 4">
    <name type="scientific">Mollisia scopiformis</name>
    <name type="common">Conifer needle endophyte fungus</name>
    <name type="synonym">Phialocephala scopiformis</name>
    <dbReference type="NCBI Taxonomy" id="149040"/>
    <lineage>
        <taxon>Eukaryota</taxon>
        <taxon>Fungi</taxon>
        <taxon>Dikarya</taxon>
        <taxon>Ascomycota</taxon>
        <taxon>Pezizomycotina</taxon>
        <taxon>Leotiomycetes</taxon>
        <taxon>Helotiales</taxon>
        <taxon>Mollisiaceae</taxon>
        <taxon>Mollisia</taxon>
    </lineage>
</organism>
<evidence type="ECO:0000313" key="3">
    <source>
        <dbReference type="EMBL" id="KUJ23264.1"/>
    </source>
</evidence>
<dbReference type="Proteomes" id="UP000070700">
    <property type="component" value="Unassembled WGS sequence"/>
</dbReference>
<dbReference type="RefSeq" id="XP_018077619.1">
    <property type="nucleotide sequence ID" value="XM_018205589.1"/>
</dbReference>
<accession>A0A194XT88</accession>
<gene>
    <name evidence="3" type="ORF">LY89DRAFT_177406</name>
</gene>
<evidence type="ECO:0000259" key="2">
    <source>
        <dbReference type="Pfam" id="PF13302"/>
    </source>
</evidence>
<evidence type="ECO:0000256" key="1">
    <source>
        <dbReference type="SAM" id="MobiDB-lite"/>
    </source>
</evidence>
<dbReference type="PANTHER" id="PTHR43792:SF1">
    <property type="entry name" value="N-ACETYLTRANSFERASE DOMAIN-CONTAINING PROTEIN"/>
    <property type="match status" value="1"/>
</dbReference>
<dbReference type="InterPro" id="IPR016181">
    <property type="entry name" value="Acyl_CoA_acyltransferase"/>
</dbReference>
<dbReference type="Gene3D" id="3.40.630.30">
    <property type="match status" value="1"/>
</dbReference>
<dbReference type="InterPro" id="IPR051531">
    <property type="entry name" value="N-acetyltransferase"/>
</dbReference>
<dbReference type="SUPFAM" id="SSF55729">
    <property type="entry name" value="Acyl-CoA N-acyltransferases (Nat)"/>
    <property type="match status" value="1"/>
</dbReference>
<keyword evidence="4" id="KW-1185">Reference proteome</keyword>
<dbReference type="Pfam" id="PF13302">
    <property type="entry name" value="Acetyltransf_3"/>
    <property type="match status" value="1"/>
</dbReference>
<sequence length="180" mass="20681">MANYAAESERLRLQALSEEHLHDYHAIESNEYSMIWSTTIHFAANPRQTPRPTSGRRVLVPTLGDHSEEQREPETQNDWHRQHCYMSEALRMFLDMFWAAEENKKYDKLFAKADPENLASMNVLQKAGFKKGLLFKDGYSRASLRDKKLKSDLQGFYVPRPGTEATHSDSDEAEGATLCV</sequence>
<dbReference type="GeneID" id="28815315"/>
<protein>
    <recommendedName>
        <fullName evidence="2">N-acetyltransferase domain-containing protein</fullName>
    </recommendedName>
</protein>
<dbReference type="OrthoDB" id="4072826at2759"/>
<dbReference type="AlphaFoldDB" id="A0A194XT88"/>
<dbReference type="InParanoid" id="A0A194XT88"/>